<organism evidence="2 3">
    <name type="scientific">Physocladia obscura</name>
    <dbReference type="NCBI Taxonomy" id="109957"/>
    <lineage>
        <taxon>Eukaryota</taxon>
        <taxon>Fungi</taxon>
        <taxon>Fungi incertae sedis</taxon>
        <taxon>Chytridiomycota</taxon>
        <taxon>Chytridiomycota incertae sedis</taxon>
        <taxon>Chytridiomycetes</taxon>
        <taxon>Chytridiales</taxon>
        <taxon>Chytriomycetaceae</taxon>
        <taxon>Physocladia</taxon>
    </lineage>
</organism>
<dbReference type="EMBL" id="JADGJH010000155">
    <property type="protein sequence ID" value="KAJ3135769.1"/>
    <property type="molecule type" value="Genomic_DNA"/>
</dbReference>
<feature type="compositionally biased region" description="Basic and acidic residues" evidence="1">
    <location>
        <begin position="34"/>
        <end position="44"/>
    </location>
</feature>
<feature type="compositionally biased region" description="Basic and acidic residues" evidence="1">
    <location>
        <begin position="1"/>
        <end position="25"/>
    </location>
</feature>
<sequence length="76" mass="8742">MGKESNKESAAAIEKDKRGMRKEATAKQNQARAEQSDDLRKRKAEDSMKRYSYLLGQTDLFGMPRNSLFLLFSRPD</sequence>
<feature type="region of interest" description="Disordered" evidence="1">
    <location>
        <begin position="1"/>
        <end position="44"/>
    </location>
</feature>
<accession>A0AAD5T7Y8</accession>
<dbReference type="Proteomes" id="UP001211907">
    <property type="component" value="Unassembled WGS sequence"/>
</dbReference>
<evidence type="ECO:0000313" key="2">
    <source>
        <dbReference type="EMBL" id="KAJ3135769.1"/>
    </source>
</evidence>
<comment type="caution">
    <text evidence="2">The sequence shown here is derived from an EMBL/GenBank/DDBJ whole genome shotgun (WGS) entry which is preliminary data.</text>
</comment>
<name>A0AAD5T7Y8_9FUNG</name>
<keyword evidence="3" id="KW-1185">Reference proteome</keyword>
<gene>
    <name evidence="2" type="ORF">HK100_002360</name>
</gene>
<dbReference type="AlphaFoldDB" id="A0AAD5T7Y8"/>
<protein>
    <submittedName>
        <fullName evidence="2">Uncharacterized protein</fullName>
    </submittedName>
</protein>
<evidence type="ECO:0000313" key="3">
    <source>
        <dbReference type="Proteomes" id="UP001211907"/>
    </source>
</evidence>
<evidence type="ECO:0000256" key="1">
    <source>
        <dbReference type="SAM" id="MobiDB-lite"/>
    </source>
</evidence>
<reference evidence="2" key="1">
    <citation type="submission" date="2020-05" db="EMBL/GenBank/DDBJ databases">
        <title>Phylogenomic resolution of chytrid fungi.</title>
        <authorList>
            <person name="Stajich J.E."/>
            <person name="Amses K."/>
            <person name="Simmons R."/>
            <person name="Seto K."/>
            <person name="Myers J."/>
            <person name="Bonds A."/>
            <person name="Quandt C.A."/>
            <person name="Barry K."/>
            <person name="Liu P."/>
            <person name="Grigoriev I."/>
            <person name="Longcore J.E."/>
            <person name="James T.Y."/>
        </authorList>
    </citation>
    <scope>NUCLEOTIDE SEQUENCE</scope>
    <source>
        <strain evidence="2">JEL0513</strain>
    </source>
</reference>
<proteinExistence type="predicted"/>